<feature type="domain" description="THO complex subunit 2 N-terminal" evidence="8">
    <location>
        <begin position="123"/>
        <end position="847"/>
    </location>
</feature>
<keyword evidence="4" id="KW-0539">Nucleus</keyword>
<feature type="compositionally biased region" description="Basic and acidic residues" evidence="5">
    <location>
        <begin position="1767"/>
        <end position="1793"/>
    </location>
</feature>
<dbReference type="GO" id="GO:0006406">
    <property type="term" value="P:mRNA export from nucleus"/>
    <property type="evidence" value="ECO:0007669"/>
    <property type="project" value="InterPro"/>
</dbReference>
<name>A0AAN7BET8_9PEZI</name>
<accession>A0AAN7BET8</accession>
<feature type="compositionally biased region" description="Polar residues" evidence="5">
    <location>
        <begin position="2135"/>
        <end position="2150"/>
    </location>
</feature>
<feature type="domain" description="THO complex subunitTHOC2 N-terminal" evidence="7">
    <location>
        <begin position="849"/>
        <end position="925"/>
    </location>
</feature>
<feature type="region of interest" description="Disordered" evidence="5">
    <location>
        <begin position="1"/>
        <end position="107"/>
    </location>
</feature>
<dbReference type="Pfam" id="PF11262">
    <property type="entry name" value="Tho2"/>
    <property type="match status" value="1"/>
</dbReference>
<feature type="compositionally biased region" description="Polar residues" evidence="5">
    <location>
        <begin position="642"/>
        <end position="652"/>
    </location>
</feature>
<evidence type="ECO:0000259" key="6">
    <source>
        <dbReference type="Pfam" id="PF11262"/>
    </source>
</evidence>
<dbReference type="PANTHER" id="PTHR21597">
    <property type="entry name" value="THO2 PROTEIN"/>
    <property type="match status" value="1"/>
</dbReference>
<dbReference type="InterPro" id="IPR021418">
    <property type="entry name" value="THO_THOC2_C"/>
</dbReference>
<feature type="compositionally biased region" description="Basic and acidic residues" evidence="5">
    <location>
        <begin position="560"/>
        <end position="587"/>
    </location>
</feature>
<evidence type="ECO:0000259" key="8">
    <source>
        <dbReference type="Pfam" id="PF16134"/>
    </source>
</evidence>
<feature type="compositionally biased region" description="Basic and acidic residues" evidence="5">
    <location>
        <begin position="1663"/>
        <end position="1752"/>
    </location>
</feature>
<dbReference type="GO" id="GO:0000445">
    <property type="term" value="C:THO complex part of transcription export complex"/>
    <property type="evidence" value="ECO:0007669"/>
    <property type="project" value="TreeGrafter"/>
</dbReference>
<dbReference type="EMBL" id="MU858052">
    <property type="protein sequence ID" value="KAK4218515.1"/>
    <property type="molecule type" value="Genomic_DNA"/>
</dbReference>
<evidence type="ECO:0000256" key="5">
    <source>
        <dbReference type="SAM" id="MobiDB-lite"/>
    </source>
</evidence>
<gene>
    <name evidence="9" type="ORF">QBC37DRAFT_305390</name>
</gene>
<evidence type="ECO:0000256" key="2">
    <source>
        <dbReference type="ARBA" id="ARBA00007857"/>
    </source>
</evidence>
<feature type="compositionally biased region" description="Pro residues" evidence="5">
    <location>
        <begin position="2102"/>
        <end position="2114"/>
    </location>
</feature>
<evidence type="ECO:0000256" key="1">
    <source>
        <dbReference type="ARBA" id="ARBA00004123"/>
    </source>
</evidence>
<dbReference type="Pfam" id="PF11732">
    <property type="entry name" value="Thoc2"/>
    <property type="match status" value="1"/>
</dbReference>
<feature type="region of interest" description="Disordered" evidence="5">
    <location>
        <begin position="529"/>
        <end position="587"/>
    </location>
</feature>
<feature type="domain" description="THO complex subunitTHOC2 C-terminal" evidence="6">
    <location>
        <begin position="1177"/>
        <end position="1499"/>
    </location>
</feature>
<protein>
    <recommendedName>
        <fullName evidence="3">THO complex subunit 2</fullName>
    </recommendedName>
</protein>
<dbReference type="Proteomes" id="UP001301769">
    <property type="component" value="Unassembled WGS sequence"/>
</dbReference>
<evidence type="ECO:0000256" key="4">
    <source>
        <dbReference type="ARBA" id="ARBA00023242"/>
    </source>
</evidence>
<dbReference type="InterPro" id="IPR032302">
    <property type="entry name" value="THOC2_N"/>
</dbReference>
<feature type="compositionally biased region" description="Basic and acidic residues" evidence="5">
    <location>
        <begin position="1838"/>
        <end position="1876"/>
    </location>
</feature>
<feature type="compositionally biased region" description="Basic and acidic residues" evidence="5">
    <location>
        <begin position="2349"/>
        <end position="2358"/>
    </location>
</feature>
<keyword evidence="10" id="KW-1185">Reference proteome</keyword>
<feature type="compositionally biased region" description="Polar residues" evidence="5">
    <location>
        <begin position="1987"/>
        <end position="1996"/>
    </location>
</feature>
<comment type="subcellular location">
    <subcellularLocation>
        <location evidence="1">Nucleus</location>
    </subcellularLocation>
</comment>
<reference evidence="9" key="1">
    <citation type="journal article" date="2023" name="Mol. Phylogenet. Evol.">
        <title>Genome-scale phylogeny and comparative genomics of the fungal order Sordariales.</title>
        <authorList>
            <person name="Hensen N."/>
            <person name="Bonometti L."/>
            <person name="Westerberg I."/>
            <person name="Brannstrom I.O."/>
            <person name="Guillou S."/>
            <person name="Cros-Aarteil S."/>
            <person name="Calhoun S."/>
            <person name="Haridas S."/>
            <person name="Kuo A."/>
            <person name="Mondo S."/>
            <person name="Pangilinan J."/>
            <person name="Riley R."/>
            <person name="LaButti K."/>
            <person name="Andreopoulos B."/>
            <person name="Lipzen A."/>
            <person name="Chen C."/>
            <person name="Yan M."/>
            <person name="Daum C."/>
            <person name="Ng V."/>
            <person name="Clum A."/>
            <person name="Steindorff A."/>
            <person name="Ohm R.A."/>
            <person name="Martin F."/>
            <person name="Silar P."/>
            <person name="Natvig D.O."/>
            <person name="Lalanne C."/>
            <person name="Gautier V."/>
            <person name="Ament-Velasquez S.L."/>
            <person name="Kruys A."/>
            <person name="Hutchinson M.I."/>
            <person name="Powell A.J."/>
            <person name="Barry K."/>
            <person name="Miller A.N."/>
            <person name="Grigoriev I.V."/>
            <person name="Debuchy R."/>
            <person name="Gladieux P."/>
            <person name="Hiltunen Thoren M."/>
            <person name="Johannesson H."/>
        </authorList>
    </citation>
    <scope>NUCLEOTIDE SEQUENCE</scope>
    <source>
        <strain evidence="9">PSN293</strain>
    </source>
</reference>
<evidence type="ECO:0000313" key="9">
    <source>
        <dbReference type="EMBL" id="KAK4218515.1"/>
    </source>
</evidence>
<evidence type="ECO:0000256" key="3">
    <source>
        <dbReference type="ARBA" id="ARBA00019596"/>
    </source>
</evidence>
<feature type="compositionally biased region" description="Pro residues" evidence="5">
    <location>
        <begin position="96"/>
        <end position="106"/>
    </location>
</feature>
<feature type="compositionally biased region" description="Polar residues" evidence="5">
    <location>
        <begin position="2322"/>
        <end position="2335"/>
    </location>
</feature>
<feature type="compositionally biased region" description="Basic and acidic residues" evidence="5">
    <location>
        <begin position="1557"/>
        <end position="1581"/>
    </location>
</feature>
<dbReference type="GO" id="GO:0006397">
    <property type="term" value="P:mRNA processing"/>
    <property type="evidence" value="ECO:0007669"/>
    <property type="project" value="InterPro"/>
</dbReference>
<feature type="region of interest" description="Disordered" evidence="5">
    <location>
        <begin position="1518"/>
        <end position="2426"/>
    </location>
</feature>
<feature type="compositionally biased region" description="Polar residues" evidence="5">
    <location>
        <begin position="2034"/>
        <end position="2044"/>
    </location>
</feature>
<feature type="compositionally biased region" description="Basic and acidic residues" evidence="5">
    <location>
        <begin position="2389"/>
        <end position="2403"/>
    </location>
</feature>
<dbReference type="PANTHER" id="PTHR21597:SF0">
    <property type="entry name" value="THO COMPLEX SUBUNIT 2"/>
    <property type="match status" value="1"/>
</dbReference>
<feature type="compositionally biased region" description="Pro residues" evidence="5">
    <location>
        <begin position="2010"/>
        <end position="2022"/>
    </location>
</feature>
<dbReference type="Pfam" id="PF16134">
    <property type="entry name" value="THOC2_N"/>
    <property type="match status" value="1"/>
</dbReference>
<reference evidence="9" key="2">
    <citation type="submission" date="2023-05" db="EMBL/GenBank/DDBJ databases">
        <authorList>
            <consortium name="Lawrence Berkeley National Laboratory"/>
            <person name="Steindorff A."/>
            <person name="Hensen N."/>
            <person name="Bonometti L."/>
            <person name="Westerberg I."/>
            <person name="Brannstrom I.O."/>
            <person name="Guillou S."/>
            <person name="Cros-Aarteil S."/>
            <person name="Calhoun S."/>
            <person name="Haridas S."/>
            <person name="Kuo A."/>
            <person name="Mondo S."/>
            <person name="Pangilinan J."/>
            <person name="Riley R."/>
            <person name="Labutti K."/>
            <person name="Andreopoulos B."/>
            <person name="Lipzen A."/>
            <person name="Chen C."/>
            <person name="Yanf M."/>
            <person name="Daum C."/>
            <person name="Ng V."/>
            <person name="Clum A."/>
            <person name="Ohm R."/>
            <person name="Martin F."/>
            <person name="Silar P."/>
            <person name="Natvig D."/>
            <person name="Lalanne C."/>
            <person name="Gautier V."/>
            <person name="Ament-Velasquez S.L."/>
            <person name="Kruys A."/>
            <person name="Hutchinson M.I."/>
            <person name="Powell A.J."/>
            <person name="Barry K."/>
            <person name="Miller A.N."/>
            <person name="Grigoriev I.V."/>
            <person name="Debuchy R."/>
            <person name="Gladieux P."/>
            <person name="Thoren M.H."/>
            <person name="Johannesson H."/>
        </authorList>
    </citation>
    <scope>NUCLEOTIDE SEQUENCE</scope>
    <source>
        <strain evidence="9">PSN293</strain>
    </source>
</reference>
<feature type="region of interest" description="Disordered" evidence="5">
    <location>
        <begin position="642"/>
        <end position="673"/>
    </location>
</feature>
<proteinExistence type="inferred from homology"/>
<feature type="compositionally biased region" description="Basic and acidic residues" evidence="5">
    <location>
        <begin position="2206"/>
        <end position="2228"/>
    </location>
</feature>
<feature type="compositionally biased region" description="Low complexity" evidence="5">
    <location>
        <begin position="1592"/>
        <end position="1619"/>
    </location>
</feature>
<comment type="similarity">
    <text evidence="2">Belongs to the THOC2 family.</text>
</comment>
<feature type="compositionally biased region" description="Basic and acidic residues" evidence="5">
    <location>
        <begin position="1898"/>
        <end position="1908"/>
    </location>
</feature>
<feature type="region of interest" description="Disordered" evidence="5">
    <location>
        <begin position="1124"/>
        <end position="1155"/>
    </location>
</feature>
<sequence length="2426" mass="269632">MPPKRKRNDRGPSDGGSSRPSPYRPDSQMDRDRGYDNSRSGRGGGGRNLRRGPDRRDSPNSFGGAPPPPASPGLARPPSSSSTTNAPSAPASQVPAPTPAAAPVPSQPEVFEPMQSWYHYEIITEDRLSRWSEGARQEVIDHGAQSRDDEDLTEVATIFQEIIHSVIDGRLPGADAGKAVKDILGPAPENEDHSSLAFDPHTLFLDTVATLVEVEAAPYRPQLTEFMMATEVSPALMRQILEPQLLTSLGLVRESFYKYGIRVATNLLYRQSNYNLLREETEGYSKLVTELFATSSNEPPSYDYVQSAFNRVMSLIGTFDIGPGRVLDVTLDVFAAVLIKQFRFFVKFLRVSSWWPRNLAKQNNVFTGGLPVWAHLGHQSWNTEKDEEEEIARQRLERDIGFWDRAREIKLDAFFELGGRQLTPADEQRLINGLTGNERYSDFELEWIKITKTLPPSGNRDAAQMLGFKLRFYTSEARDPEDVLPANLLYLTALLIKIGFISLVDLWEHVWPLDEEMEKVRVARIKELEEEERKNRPGGASNALMMAGALPDDMPPPSGSRRDAGATKADPDSKMTEAAEEKPKLPTPDDQKVLLLRCLLTIGAIPEALFIIGRHDWILPAYPDLYPLIHRILHHSIETVHQQSRPVESSPSACPPKSLPHEDQSGVPKGSVKLADAPPKRALRWPHADNADTNEGTSYRFYWDEWSDNVPVCQTVDDLFTLCDTFLNLSGVHIGQDPALVAKICGIGIKSLAEDQSSENKMRWLELLKRLLVPSLSLGDPNSSVVDTVWRLLGQYPIHVRYNIYAEWYEGSISRLEPIKKAFARTRLETLSTMKRLSLTNIPQMAKTLAKTAYASPGVVCKVALLQIESYSNLIEAFVECAKYFTELGYDVLVWSVLSSLGGQQRSRTSASSVLLTSQWLQALSRFSGKVFQRYSNMDPTPILRYVNDQLLKGNSTDLVILKELISSMGGVVSDVDFTDAQIRAMTGGEILRRETLISLGDKRSVSVRSADRFMKALMHNKLAGSLLINIAQYRQSAIYKVQDTEAHIKYLATMVDDTHLIFLQYLDLLRSNMDNEKFDSVVPGVVDLMREFGLEASLAFMIGRASLRSDKVKAAAVADADGDVSMETAGDETKPDAAESDDSPSRTVRRADPLGEALQPVVDEISSALPDQVLRYLSPTCFVFFWSLQLGDFSFPQDSYQAENARLKKMADEVMRDRSDMTRPGMNRKNQKRNEILARQDAVIKENSREIERFHKARLQISKQLNVWFPAAMSKVDFTADALLEHCIVPRLRLSAVDSEYCFRLIKFLHEFAAPNFKLMSFYDQLFNHNRLRAIIFNCTVREAEHVGRFLRNVLGDLSRWHGDKNAYEKEALGSKDLQGKKTRHYLGFATAFDADDKPTAFIEHDPFRDLLFRWHKELNTALRSCLHGLEWMHIRNAITILKSVIDFFPAINFMADKFLEQLKTITDREAASKTASESEHAHRVDLSVTAQTAYSELQKRKNKWILVQAFRPGLTGDAKEEKSASVPANSSLRASAQEFKPTTGKKQTTTEVEDGEVKDGKTSKPSKETPNGREPREPARPSLPVRDTASRSSAATTAAPARTTTPQPIPSAPASAPGGRSETNNRFTTLPPGGHGLPNRPELPRRPDVPIPSSISADRYGSTRHDRPPQPPRDGRDYRDAREPRDHREPHPHPAHARDVREPYPPRDGRDHRAPEPLRPERPREFPGPDRRPEPDLRESGRLSRGDMGRPAELPPRWNEPAPPPERESRQTRERAPSGQSRESRDNREHAAPAPPPPPPAAKEAPVPALNPDRARLLAEPKPTINPARAALIDNNIREPPSREHSSRSTPRDQGRERPPRTESPRPPVTDDHATPSGPQADKAREERHGRHRHSDYHASSRDGRADSAPSQPRQDRNAERENGRAAALRDAISGPPAGRGAEADLGRPSQQDPNYGRLNAIQSVVDIPTGPAPLGPRGRGRNTARVSSVNSLPPRQDGGRFQGPEPTRAPSPDRAPPTGPSAQRPPRRGQFDNNSVNSTLPNVPPPAQSTGVHPERLRQINNHQAPPTGPSASSAPPSAPTAPGIHPDRLNQIAAVPQPSSPAPHSRPPMNTPDRPSMSAPNTGPRQGPHGTPNTEFSTPTGPASSNERMRPGGNRQLRAIQNTLDKVTSGDRSGGRMSRARPNLAGSDAQILAGQSPVGTPVHERSDPMRDSSRREMSSDRAQRGTEPIQVVGDSRDPRGNANGDEYSTSRDHERSSRRDHHRSDRSNRPSRRSSRERSPGPSRENKEPRDYRERRSDAVATAVSGSNREPERDSGSSRRSTSMRDLTSSRDAMPPRGEMAPPRESSHRQHRNDGPPSGPPMGGRVPIDEYPGRSASSRGSGGPRESRSSNDLRGDDGRRKRRSEGPPTDSAGGHQDKRPRR</sequence>
<feature type="compositionally biased region" description="Low complexity" evidence="5">
    <location>
        <begin position="2073"/>
        <end position="2087"/>
    </location>
</feature>
<feature type="compositionally biased region" description="Low complexity" evidence="5">
    <location>
        <begin position="15"/>
        <end position="26"/>
    </location>
</feature>
<comment type="caution">
    <text evidence="9">The sequence shown here is derived from an EMBL/GenBank/DDBJ whole genome shotgun (WGS) entry which is preliminary data.</text>
</comment>
<feature type="compositionally biased region" description="Basic and acidic residues" evidence="5">
    <location>
        <begin position="1916"/>
        <end position="1926"/>
    </location>
</feature>
<evidence type="ECO:0000313" key="10">
    <source>
        <dbReference type="Proteomes" id="UP001301769"/>
    </source>
</evidence>
<organism evidence="9 10">
    <name type="scientific">Rhypophila decipiens</name>
    <dbReference type="NCBI Taxonomy" id="261697"/>
    <lineage>
        <taxon>Eukaryota</taxon>
        <taxon>Fungi</taxon>
        <taxon>Dikarya</taxon>
        <taxon>Ascomycota</taxon>
        <taxon>Pezizomycotina</taxon>
        <taxon>Sordariomycetes</taxon>
        <taxon>Sordariomycetidae</taxon>
        <taxon>Sordariales</taxon>
        <taxon>Naviculisporaceae</taxon>
        <taxon>Rhypophila</taxon>
    </lineage>
</organism>
<dbReference type="InterPro" id="IPR021726">
    <property type="entry name" value="THO_THOC2_N"/>
</dbReference>
<feature type="compositionally biased region" description="Basic and acidic residues" evidence="5">
    <location>
        <begin position="2252"/>
        <end position="2302"/>
    </location>
</feature>
<dbReference type="InterPro" id="IPR040007">
    <property type="entry name" value="Tho2"/>
</dbReference>
<feature type="compositionally biased region" description="Low complexity" evidence="5">
    <location>
        <begin position="72"/>
        <end position="95"/>
    </location>
</feature>
<dbReference type="GO" id="GO:0003729">
    <property type="term" value="F:mRNA binding"/>
    <property type="evidence" value="ECO:0007669"/>
    <property type="project" value="TreeGrafter"/>
</dbReference>
<evidence type="ECO:0000259" key="7">
    <source>
        <dbReference type="Pfam" id="PF11732"/>
    </source>
</evidence>
<feature type="compositionally biased region" description="Basic and acidic residues" evidence="5">
    <location>
        <begin position="27"/>
        <end position="36"/>
    </location>
</feature>